<dbReference type="Pfam" id="PF02899">
    <property type="entry name" value="Phage_int_SAM_1"/>
    <property type="match status" value="1"/>
</dbReference>
<dbReference type="SUPFAM" id="SSF56349">
    <property type="entry name" value="DNA breaking-rejoining enzymes"/>
    <property type="match status" value="1"/>
</dbReference>
<dbReference type="PANTHER" id="PTHR30349">
    <property type="entry name" value="PHAGE INTEGRASE-RELATED"/>
    <property type="match status" value="1"/>
</dbReference>
<dbReference type="InterPro" id="IPR011010">
    <property type="entry name" value="DNA_brk_join_enz"/>
</dbReference>
<dbReference type="CDD" id="cd00397">
    <property type="entry name" value="DNA_BRE_C"/>
    <property type="match status" value="1"/>
</dbReference>
<name>A0ABD5Y3Q3_9EURY</name>
<feature type="domain" description="Tyr recombinase" evidence="5">
    <location>
        <begin position="117"/>
        <end position="334"/>
    </location>
</feature>
<reference evidence="7 8" key="1">
    <citation type="journal article" date="2019" name="Int. J. Syst. Evol. Microbiol.">
        <title>The Global Catalogue of Microorganisms (GCM) 10K type strain sequencing project: providing services to taxonomists for standard genome sequencing and annotation.</title>
        <authorList>
            <consortium name="The Broad Institute Genomics Platform"/>
            <consortium name="The Broad Institute Genome Sequencing Center for Infectious Disease"/>
            <person name="Wu L."/>
            <person name="Ma J."/>
        </authorList>
    </citation>
    <scope>NUCLEOTIDE SEQUENCE [LARGE SCALE GENOMIC DNA]</scope>
    <source>
        <strain evidence="7 8">XZYJT29</strain>
    </source>
</reference>
<dbReference type="Gene3D" id="1.10.150.130">
    <property type="match status" value="1"/>
</dbReference>
<evidence type="ECO:0000256" key="3">
    <source>
        <dbReference type="ARBA" id="ARBA00023172"/>
    </source>
</evidence>
<dbReference type="InterPro" id="IPR044068">
    <property type="entry name" value="CB"/>
</dbReference>
<evidence type="ECO:0000256" key="1">
    <source>
        <dbReference type="ARBA" id="ARBA00022908"/>
    </source>
</evidence>
<dbReference type="InterPro" id="IPR004107">
    <property type="entry name" value="Integrase_SAM-like_N"/>
</dbReference>
<keyword evidence="2 4" id="KW-0238">DNA-binding</keyword>
<evidence type="ECO:0000259" key="6">
    <source>
        <dbReference type="PROSITE" id="PS51900"/>
    </source>
</evidence>
<evidence type="ECO:0000259" key="5">
    <source>
        <dbReference type="PROSITE" id="PS51898"/>
    </source>
</evidence>
<dbReference type="PANTHER" id="PTHR30349:SF41">
    <property type="entry name" value="INTEGRASE_RECOMBINASE PROTEIN MJ0367-RELATED"/>
    <property type="match status" value="1"/>
</dbReference>
<dbReference type="PROSITE" id="PS51900">
    <property type="entry name" value="CB"/>
    <property type="match status" value="1"/>
</dbReference>
<dbReference type="InterPro" id="IPR010998">
    <property type="entry name" value="Integrase_recombinase_N"/>
</dbReference>
<gene>
    <name evidence="7" type="ORF">ACFQMA_19680</name>
</gene>
<dbReference type="GO" id="GO:0003677">
    <property type="term" value="F:DNA binding"/>
    <property type="evidence" value="ECO:0007669"/>
    <property type="project" value="UniProtKB-UniRule"/>
</dbReference>
<dbReference type="GO" id="GO:0006310">
    <property type="term" value="P:DNA recombination"/>
    <property type="evidence" value="ECO:0007669"/>
    <property type="project" value="UniProtKB-KW"/>
</dbReference>
<dbReference type="InterPro" id="IPR013762">
    <property type="entry name" value="Integrase-like_cat_sf"/>
</dbReference>
<evidence type="ECO:0000313" key="7">
    <source>
        <dbReference type="EMBL" id="MFC7142043.1"/>
    </source>
</evidence>
<evidence type="ECO:0000256" key="2">
    <source>
        <dbReference type="ARBA" id="ARBA00023125"/>
    </source>
</evidence>
<proteinExistence type="predicted"/>
<organism evidence="7 8">
    <name type="scientific">Halosimplex aquaticum</name>
    <dbReference type="NCBI Taxonomy" id="3026162"/>
    <lineage>
        <taxon>Archaea</taxon>
        <taxon>Methanobacteriati</taxon>
        <taxon>Methanobacteriota</taxon>
        <taxon>Stenosarchaea group</taxon>
        <taxon>Halobacteria</taxon>
        <taxon>Halobacteriales</taxon>
        <taxon>Haloarculaceae</taxon>
        <taxon>Halosimplex</taxon>
    </lineage>
</organism>
<feature type="domain" description="Core-binding (CB)" evidence="6">
    <location>
        <begin position="8"/>
        <end position="93"/>
    </location>
</feature>
<dbReference type="RefSeq" id="WP_274323118.1">
    <property type="nucleotide sequence ID" value="NZ_CP118158.1"/>
</dbReference>
<keyword evidence="1" id="KW-0229">DNA integration</keyword>
<sequence>MSDGLEAMAPDAALDMYLETRRGEASDNTLQSHKYRIGKFVEWCEEEDITNLNDLSGRDLHAFRVWRREEGDLKMVTLRGQLSTLRSFLRFCASVNAVPEGLRSKVMLPTVSTGEQVSETSLDAARAENILAYLNRYQYASRRHVIFLTLWHTGMRVGALRALDLDDCQLDTRSPGVELVHRPEQDTPLKNKERGERWVALSERIAQVLQDYIEGPREDVTDEYGREPLVTTSHGRPTTSTLRDAIYCVTRPCAVGEGCPHDRDPDDCDATHIHQASTCPSSRSPHDIRSGAITAHLLEDVPHEIVSDRMDVSRKVLDKHYDRRTKREKMEQRRDYLPDN</sequence>
<evidence type="ECO:0000256" key="4">
    <source>
        <dbReference type="PROSITE-ProRule" id="PRU01248"/>
    </source>
</evidence>
<dbReference type="Proteomes" id="UP001596432">
    <property type="component" value="Unassembled WGS sequence"/>
</dbReference>
<keyword evidence="3" id="KW-0233">DNA recombination</keyword>
<accession>A0ABD5Y3Q3</accession>
<comment type="caution">
    <text evidence="7">The sequence shown here is derived from an EMBL/GenBank/DDBJ whole genome shotgun (WGS) entry which is preliminary data.</text>
</comment>
<evidence type="ECO:0000313" key="8">
    <source>
        <dbReference type="Proteomes" id="UP001596432"/>
    </source>
</evidence>
<dbReference type="Gene3D" id="1.10.443.10">
    <property type="entry name" value="Intergrase catalytic core"/>
    <property type="match status" value="1"/>
</dbReference>
<dbReference type="PROSITE" id="PS51898">
    <property type="entry name" value="TYR_RECOMBINASE"/>
    <property type="match status" value="1"/>
</dbReference>
<dbReference type="InterPro" id="IPR002104">
    <property type="entry name" value="Integrase_catalytic"/>
</dbReference>
<dbReference type="GeneID" id="78822376"/>
<dbReference type="EMBL" id="JBHTAS010000001">
    <property type="protein sequence ID" value="MFC7142043.1"/>
    <property type="molecule type" value="Genomic_DNA"/>
</dbReference>
<dbReference type="GO" id="GO:0015074">
    <property type="term" value="P:DNA integration"/>
    <property type="evidence" value="ECO:0007669"/>
    <property type="project" value="UniProtKB-KW"/>
</dbReference>
<protein>
    <submittedName>
        <fullName evidence="7">Tyrosine-type recombinase/integrase</fullName>
    </submittedName>
</protein>
<dbReference type="AlphaFoldDB" id="A0ABD5Y3Q3"/>
<dbReference type="InterPro" id="IPR050090">
    <property type="entry name" value="Tyrosine_recombinase_XerCD"/>
</dbReference>
<keyword evidence="8" id="KW-1185">Reference proteome</keyword>